<evidence type="ECO:0000313" key="7">
    <source>
        <dbReference type="Proteomes" id="UP000320475"/>
    </source>
</evidence>
<feature type="region of interest" description="Disordered" evidence="2">
    <location>
        <begin position="81"/>
        <end position="109"/>
    </location>
</feature>
<dbReference type="EMBL" id="QEAM01000532">
    <property type="protein sequence ID" value="TPX39005.1"/>
    <property type="molecule type" value="Genomic_DNA"/>
</dbReference>
<evidence type="ECO:0000256" key="1">
    <source>
        <dbReference type="ARBA" id="ARBA00023157"/>
    </source>
</evidence>
<dbReference type="PROSITE" id="PS51808">
    <property type="entry name" value="CHCH"/>
    <property type="match status" value="1"/>
</dbReference>
<keyword evidence="6" id="KW-1185">Reference proteome</keyword>
<gene>
    <name evidence="5" type="ORF">SeLEV6574_g07461</name>
    <name evidence="4" type="ORF">SeMB42_g07500</name>
</gene>
<protein>
    <recommendedName>
        <fullName evidence="3">CHCH domain-containing protein</fullName>
    </recommendedName>
</protein>
<dbReference type="PANTHER" id="PTHR13523">
    <property type="entry name" value="COILED-COIL-HELIX-COILED-COIL-HELIX DOMAIN CONTAINING 2/NUR77"/>
    <property type="match status" value="1"/>
</dbReference>
<dbReference type="SUPFAM" id="SSF47072">
    <property type="entry name" value="Cysteine alpha-hairpin motif"/>
    <property type="match status" value="1"/>
</dbReference>
<dbReference type="AlphaFoldDB" id="A0A507CLH1"/>
<dbReference type="GO" id="GO:0005739">
    <property type="term" value="C:mitochondrion"/>
    <property type="evidence" value="ECO:0007669"/>
    <property type="project" value="TreeGrafter"/>
</dbReference>
<dbReference type="OrthoDB" id="1106148at2759"/>
<dbReference type="InterPro" id="IPR009069">
    <property type="entry name" value="Cys_alpha_HP_mot_SF"/>
</dbReference>
<feature type="region of interest" description="Disordered" evidence="2">
    <location>
        <begin position="1"/>
        <end position="45"/>
    </location>
</feature>
<proteinExistence type="predicted"/>
<evidence type="ECO:0000313" key="6">
    <source>
        <dbReference type="Proteomes" id="UP000317494"/>
    </source>
</evidence>
<dbReference type="Proteomes" id="UP000317494">
    <property type="component" value="Unassembled WGS sequence"/>
</dbReference>
<feature type="compositionally biased region" description="Low complexity" evidence="2">
    <location>
        <begin position="7"/>
        <end position="29"/>
    </location>
</feature>
<dbReference type="Pfam" id="PF06747">
    <property type="entry name" value="CHCH"/>
    <property type="match status" value="1"/>
</dbReference>
<dbReference type="InterPro" id="IPR010625">
    <property type="entry name" value="CHCH"/>
</dbReference>
<dbReference type="EMBL" id="QEAN01000540">
    <property type="protein sequence ID" value="TPX33283.1"/>
    <property type="molecule type" value="Genomic_DNA"/>
</dbReference>
<dbReference type="InterPro" id="IPR055304">
    <property type="entry name" value="CHCHD2/10-like"/>
</dbReference>
<keyword evidence="1" id="KW-1015">Disulfide bond</keyword>
<accession>A0A507CLH1</accession>
<feature type="domain" description="CHCH" evidence="3">
    <location>
        <begin position="113"/>
        <end position="146"/>
    </location>
</feature>
<dbReference type="GO" id="GO:0005634">
    <property type="term" value="C:nucleus"/>
    <property type="evidence" value="ECO:0007669"/>
    <property type="project" value="TreeGrafter"/>
</dbReference>
<name>A0A507CLH1_9FUNG</name>
<evidence type="ECO:0000313" key="4">
    <source>
        <dbReference type="EMBL" id="TPX33283.1"/>
    </source>
</evidence>
<organism evidence="5 7">
    <name type="scientific">Synchytrium endobioticum</name>
    <dbReference type="NCBI Taxonomy" id="286115"/>
    <lineage>
        <taxon>Eukaryota</taxon>
        <taxon>Fungi</taxon>
        <taxon>Fungi incertae sedis</taxon>
        <taxon>Chytridiomycota</taxon>
        <taxon>Chytridiomycota incertae sedis</taxon>
        <taxon>Chytridiomycetes</taxon>
        <taxon>Synchytriales</taxon>
        <taxon>Synchytriaceae</taxon>
        <taxon>Synchytrium</taxon>
    </lineage>
</organism>
<dbReference type="PANTHER" id="PTHR13523:SF2">
    <property type="entry name" value="COILED-COIL-HELIX-COILED-COIL-HELIX DOMAIN CONTAINING 2, ISOFORM A-RELATED"/>
    <property type="match status" value="1"/>
</dbReference>
<dbReference type="Proteomes" id="UP000320475">
    <property type="component" value="Unassembled WGS sequence"/>
</dbReference>
<dbReference type="GO" id="GO:0007005">
    <property type="term" value="P:mitochondrion organization"/>
    <property type="evidence" value="ECO:0007669"/>
    <property type="project" value="InterPro"/>
</dbReference>
<dbReference type="STRING" id="286115.A0A507CLH1"/>
<sequence length="152" mass="15673">MPRNQRRAAAPSRSAPPSRPATTQAHVPAHAPPPPAPVPIGAGMQQQRQPGLFAQMASTAAGVAVGSAVGHTAGAALSGIFGGSGGHPQEAPQQAALPANAQSQYSQQSVNHCEPDQKSFFKCLESNGNDIGACQYYLDAFRACQQAQASFR</sequence>
<evidence type="ECO:0000256" key="2">
    <source>
        <dbReference type="SAM" id="MobiDB-lite"/>
    </source>
</evidence>
<dbReference type="VEuPathDB" id="FungiDB:SeMB42_g07500"/>
<feature type="compositionally biased region" description="Low complexity" evidence="2">
    <location>
        <begin position="88"/>
        <end position="104"/>
    </location>
</feature>
<evidence type="ECO:0000259" key="3">
    <source>
        <dbReference type="Pfam" id="PF06747"/>
    </source>
</evidence>
<reference evidence="6 7" key="1">
    <citation type="journal article" date="2019" name="Sci. Rep.">
        <title>Comparative genomics of chytrid fungi reveal insights into the obligate biotrophic and pathogenic lifestyle of Synchytrium endobioticum.</title>
        <authorList>
            <person name="van de Vossenberg B.T.L.H."/>
            <person name="Warris S."/>
            <person name="Nguyen H.D.T."/>
            <person name="van Gent-Pelzer M.P.E."/>
            <person name="Joly D.L."/>
            <person name="van de Geest H.C."/>
            <person name="Bonants P.J.M."/>
            <person name="Smith D.S."/>
            <person name="Levesque C.A."/>
            <person name="van der Lee T.A.J."/>
        </authorList>
    </citation>
    <scope>NUCLEOTIDE SEQUENCE [LARGE SCALE GENOMIC DNA]</scope>
    <source>
        <strain evidence="5 7">LEV6574</strain>
        <strain evidence="4 6">MB42</strain>
    </source>
</reference>
<comment type="caution">
    <text evidence="5">The sequence shown here is derived from an EMBL/GenBank/DDBJ whole genome shotgun (WGS) entry which is preliminary data.</text>
</comment>
<evidence type="ECO:0000313" key="5">
    <source>
        <dbReference type="EMBL" id="TPX39005.1"/>
    </source>
</evidence>